<gene>
    <name evidence="1" type="ORF">GCM10009777_37930</name>
</gene>
<dbReference type="RefSeq" id="WP_344066072.1">
    <property type="nucleotide sequence ID" value="NZ_BAAAOH010000001.1"/>
</dbReference>
<evidence type="ECO:0000313" key="2">
    <source>
        <dbReference type="Proteomes" id="UP001500326"/>
    </source>
</evidence>
<name>A0ABP5EF63_9MICO</name>
<proteinExistence type="predicted"/>
<comment type="caution">
    <text evidence="1">The sequence shown here is derived from an EMBL/GenBank/DDBJ whole genome shotgun (WGS) entry which is preliminary data.</text>
</comment>
<dbReference type="Proteomes" id="UP001500326">
    <property type="component" value="Unassembled WGS sequence"/>
</dbReference>
<protein>
    <submittedName>
        <fullName evidence="1">Uncharacterized protein</fullName>
    </submittedName>
</protein>
<dbReference type="EMBL" id="BAAAOH010000001">
    <property type="protein sequence ID" value="GAA1997294.1"/>
    <property type="molecule type" value="Genomic_DNA"/>
</dbReference>
<sequence length="86" mass="8885">MASYTPGAVVTVGDLEVGDTVFLRERRSQTGGLPQSIQSAVVTAVTPLADGRVRVYVRNTGSGASVPARLLGDLPVTRTFRAAVAG</sequence>
<accession>A0ABP5EF63</accession>
<keyword evidence="2" id="KW-1185">Reference proteome</keyword>
<reference evidence="2" key="1">
    <citation type="journal article" date="2019" name="Int. J. Syst. Evol. Microbiol.">
        <title>The Global Catalogue of Microorganisms (GCM) 10K type strain sequencing project: providing services to taxonomists for standard genome sequencing and annotation.</title>
        <authorList>
            <consortium name="The Broad Institute Genomics Platform"/>
            <consortium name="The Broad Institute Genome Sequencing Center for Infectious Disease"/>
            <person name="Wu L."/>
            <person name="Ma J."/>
        </authorList>
    </citation>
    <scope>NUCLEOTIDE SEQUENCE [LARGE SCALE GENOMIC DNA]</scope>
    <source>
        <strain evidence="2">JCM 14902</strain>
    </source>
</reference>
<organism evidence="1 2">
    <name type="scientific">Microbacterium pumilum</name>
    <dbReference type="NCBI Taxonomy" id="344165"/>
    <lineage>
        <taxon>Bacteria</taxon>
        <taxon>Bacillati</taxon>
        <taxon>Actinomycetota</taxon>
        <taxon>Actinomycetes</taxon>
        <taxon>Micrococcales</taxon>
        <taxon>Microbacteriaceae</taxon>
        <taxon>Microbacterium</taxon>
    </lineage>
</organism>
<evidence type="ECO:0000313" key="1">
    <source>
        <dbReference type="EMBL" id="GAA1997294.1"/>
    </source>
</evidence>